<dbReference type="OrthoDB" id="5423360at2759"/>
<dbReference type="PANTHER" id="PTHR46310">
    <property type="entry name" value="AMIDASE 1"/>
    <property type="match status" value="1"/>
</dbReference>
<dbReference type="SUPFAM" id="SSF75304">
    <property type="entry name" value="Amidase signature (AS) enzymes"/>
    <property type="match status" value="1"/>
</dbReference>
<organism evidence="3 4">
    <name type="scientific">Pseudovirgaria hyperparasitica</name>
    <dbReference type="NCBI Taxonomy" id="470096"/>
    <lineage>
        <taxon>Eukaryota</taxon>
        <taxon>Fungi</taxon>
        <taxon>Dikarya</taxon>
        <taxon>Ascomycota</taxon>
        <taxon>Pezizomycotina</taxon>
        <taxon>Dothideomycetes</taxon>
        <taxon>Dothideomycetes incertae sedis</taxon>
        <taxon>Acrospermales</taxon>
        <taxon>Acrospermaceae</taxon>
        <taxon>Pseudovirgaria</taxon>
    </lineage>
</organism>
<evidence type="ECO:0000259" key="2">
    <source>
        <dbReference type="Pfam" id="PF01425"/>
    </source>
</evidence>
<dbReference type="PANTHER" id="PTHR46310:SF7">
    <property type="entry name" value="AMIDASE 1"/>
    <property type="match status" value="1"/>
</dbReference>
<dbReference type="EMBL" id="ML996568">
    <property type="protein sequence ID" value="KAF2760328.1"/>
    <property type="molecule type" value="Genomic_DNA"/>
</dbReference>
<dbReference type="Gene3D" id="3.90.1300.10">
    <property type="entry name" value="Amidase signature (AS) domain"/>
    <property type="match status" value="1"/>
</dbReference>
<dbReference type="AlphaFoldDB" id="A0A6A6WBV0"/>
<dbReference type="RefSeq" id="XP_033602779.1">
    <property type="nucleotide sequence ID" value="XM_033748048.1"/>
</dbReference>
<evidence type="ECO:0000313" key="4">
    <source>
        <dbReference type="Proteomes" id="UP000799437"/>
    </source>
</evidence>
<feature type="chain" id="PRO_5025346672" evidence="1">
    <location>
        <begin position="31"/>
        <end position="661"/>
    </location>
</feature>
<sequence>MLPYTAFTFDNMVALSNLSLWLGLGAAVEAAGKGDTHMPIVAQSRGQTVMVGNDAYYIPAAPELVFPAPDALGVDFEDAYVPVTLIHEEHVQNYQKTIERFGNEDDVWTTAFADLTIVHSPDLCHQNGSAGIDSFLVPLNVQQLSDLSEGPYFLMAGARNWKIYKAFRLYNDHNFSFYYGVIDEGSGKFSTLPATHPFTDGSATIAVPSRLYYAAPSSEKPLNGVRIGLKDIYDLAGLKTSMGNKAWFHLYPPVNTIAYSVQRLIDLGGIIVGKTRTSQFANGEAPTIDWVDYHDAFNPRGDGYLDPSSSSAGAGSAEASYPWIDMNIGSDTGGSVRAPAGVSGVYGNRPSQDALDTSGVVILSPEMDTLAFVARSASQFAAWGKAWYAANPLFKSYPALPSTLLYPLDTPDINTTAYPSPGFFPSTNISAPLYEAFVVALERLLNTTRTPIDIYTSYKQTSGTNLYPPDHVGEVWSKLTTYAQSRLVFPAFFRDYAAAHDGDRPHLDPPVARNYAFGLNQTDADAARIRASKAVFQDWVRTRLLKSDFSSASCSDAVLVSPLVQGVPSSRETYGVERPSGEDVYLGWNKYGIAQLAGVPEVVIPLGSVDFESPVTGTVKKAPVAVSLLAGYGCDFMLFDLVERLAQEGAVVAEVRTGEDL</sequence>
<keyword evidence="4" id="KW-1185">Reference proteome</keyword>
<reference evidence="3" key="1">
    <citation type="journal article" date="2020" name="Stud. Mycol.">
        <title>101 Dothideomycetes genomes: a test case for predicting lifestyles and emergence of pathogens.</title>
        <authorList>
            <person name="Haridas S."/>
            <person name="Albert R."/>
            <person name="Binder M."/>
            <person name="Bloem J."/>
            <person name="Labutti K."/>
            <person name="Salamov A."/>
            <person name="Andreopoulos B."/>
            <person name="Baker S."/>
            <person name="Barry K."/>
            <person name="Bills G."/>
            <person name="Bluhm B."/>
            <person name="Cannon C."/>
            <person name="Castanera R."/>
            <person name="Culley D."/>
            <person name="Daum C."/>
            <person name="Ezra D."/>
            <person name="Gonzalez J."/>
            <person name="Henrissat B."/>
            <person name="Kuo A."/>
            <person name="Liang C."/>
            <person name="Lipzen A."/>
            <person name="Lutzoni F."/>
            <person name="Magnuson J."/>
            <person name="Mondo S."/>
            <person name="Nolan M."/>
            <person name="Ohm R."/>
            <person name="Pangilinan J."/>
            <person name="Park H.-J."/>
            <person name="Ramirez L."/>
            <person name="Alfaro M."/>
            <person name="Sun H."/>
            <person name="Tritt A."/>
            <person name="Yoshinaga Y."/>
            <person name="Zwiers L.-H."/>
            <person name="Turgeon B."/>
            <person name="Goodwin S."/>
            <person name="Spatafora J."/>
            <person name="Crous P."/>
            <person name="Grigoriev I."/>
        </authorList>
    </citation>
    <scope>NUCLEOTIDE SEQUENCE</scope>
    <source>
        <strain evidence="3">CBS 121739</strain>
    </source>
</reference>
<feature type="domain" description="Amidase" evidence="2">
    <location>
        <begin position="214"/>
        <end position="386"/>
    </location>
</feature>
<name>A0A6A6WBV0_9PEZI</name>
<evidence type="ECO:0000256" key="1">
    <source>
        <dbReference type="SAM" id="SignalP"/>
    </source>
</evidence>
<gene>
    <name evidence="3" type="ORF">EJ05DRAFT_508874</name>
</gene>
<keyword evidence="1" id="KW-0732">Signal</keyword>
<dbReference type="InterPro" id="IPR036928">
    <property type="entry name" value="AS_sf"/>
</dbReference>
<proteinExistence type="predicted"/>
<accession>A0A6A6WBV0</accession>
<protein>
    <submittedName>
        <fullName evidence="3">Amidase signature enzyme</fullName>
    </submittedName>
</protein>
<dbReference type="Pfam" id="PF01425">
    <property type="entry name" value="Amidase"/>
    <property type="match status" value="1"/>
</dbReference>
<evidence type="ECO:0000313" key="3">
    <source>
        <dbReference type="EMBL" id="KAF2760328.1"/>
    </source>
</evidence>
<dbReference type="InterPro" id="IPR023631">
    <property type="entry name" value="Amidase_dom"/>
</dbReference>
<feature type="signal peptide" evidence="1">
    <location>
        <begin position="1"/>
        <end position="30"/>
    </location>
</feature>
<dbReference type="Proteomes" id="UP000799437">
    <property type="component" value="Unassembled WGS sequence"/>
</dbReference>
<dbReference type="GeneID" id="54489102"/>